<feature type="domain" description="ChrR-like cupin" evidence="1">
    <location>
        <begin position="17"/>
        <end position="101"/>
    </location>
</feature>
<dbReference type="EMBL" id="JAICBX010000004">
    <property type="protein sequence ID" value="MBW8639848.1"/>
    <property type="molecule type" value="Genomic_DNA"/>
</dbReference>
<evidence type="ECO:0000313" key="3">
    <source>
        <dbReference type="Proteomes" id="UP001196509"/>
    </source>
</evidence>
<dbReference type="Pfam" id="PF12973">
    <property type="entry name" value="Cupin_7"/>
    <property type="match status" value="1"/>
</dbReference>
<proteinExistence type="predicted"/>
<name>A0AAE3D3M9_9HYPH</name>
<sequence length="111" mass="12353">MPKPFEFTALLGGGWKNVTFGPFHEGIEICRLVEGDPEVALLRYEAGAKAPRHIHHGMESILVLEGSQSDDHGRYAAGSLVVNRKGSDHRVWSEDGCVVLIQWEKPVEFIE</sequence>
<dbReference type="InterPro" id="IPR011051">
    <property type="entry name" value="RmlC_Cupin_sf"/>
</dbReference>
<dbReference type="InterPro" id="IPR014710">
    <property type="entry name" value="RmlC-like_jellyroll"/>
</dbReference>
<dbReference type="Gene3D" id="2.60.120.10">
    <property type="entry name" value="Jelly Rolls"/>
    <property type="match status" value="1"/>
</dbReference>
<reference evidence="2" key="1">
    <citation type="submission" date="2021-08" db="EMBL/GenBank/DDBJ databases">
        <title>Hoeflea bacterium WL0058 sp. nov., isolated from the sediment.</title>
        <authorList>
            <person name="Wang L."/>
            <person name="Zhang D."/>
        </authorList>
    </citation>
    <scope>NUCLEOTIDE SEQUENCE</scope>
    <source>
        <strain evidence="2">WL0058</strain>
    </source>
</reference>
<dbReference type="InterPro" id="IPR025979">
    <property type="entry name" value="ChrR-like_cupin_dom"/>
</dbReference>
<dbReference type="RefSeq" id="WP_220230550.1">
    <property type="nucleotide sequence ID" value="NZ_JAICBX010000004.1"/>
</dbReference>
<evidence type="ECO:0000259" key="1">
    <source>
        <dbReference type="Pfam" id="PF12973"/>
    </source>
</evidence>
<accession>A0AAE3D3M9</accession>
<dbReference type="Proteomes" id="UP001196509">
    <property type="component" value="Unassembled WGS sequence"/>
</dbReference>
<gene>
    <name evidence="2" type="ORF">K1W69_21820</name>
</gene>
<keyword evidence="3" id="KW-1185">Reference proteome</keyword>
<evidence type="ECO:0000313" key="2">
    <source>
        <dbReference type="EMBL" id="MBW8639848.1"/>
    </source>
</evidence>
<protein>
    <submittedName>
        <fullName evidence="2">Cupin domain-containing protein</fullName>
    </submittedName>
</protein>
<comment type="caution">
    <text evidence="2">The sequence shown here is derived from an EMBL/GenBank/DDBJ whole genome shotgun (WGS) entry which is preliminary data.</text>
</comment>
<dbReference type="AlphaFoldDB" id="A0AAE3D3M9"/>
<organism evidence="2 3">
    <name type="scientific">Flavimaribacter sediminis</name>
    <dbReference type="NCBI Taxonomy" id="2865987"/>
    <lineage>
        <taxon>Bacteria</taxon>
        <taxon>Pseudomonadati</taxon>
        <taxon>Pseudomonadota</taxon>
        <taxon>Alphaproteobacteria</taxon>
        <taxon>Hyphomicrobiales</taxon>
        <taxon>Rhizobiaceae</taxon>
        <taxon>Flavimaribacter</taxon>
    </lineage>
</organism>
<dbReference type="SUPFAM" id="SSF51182">
    <property type="entry name" value="RmlC-like cupins"/>
    <property type="match status" value="1"/>
</dbReference>